<name>A0A6G9QPY1_9GAMM</name>
<dbReference type="Gene3D" id="1.10.260.40">
    <property type="entry name" value="lambda repressor-like DNA-binding domains"/>
    <property type="match status" value="1"/>
</dbReference>
<dbReference type="NCBIfam" id="TIGR03830">
    <property type="entry name" value="CxxCG_CxxCG_HTH"/>
    <property type="match status" value="1"/>
</dbReference>
<organism evidence="1 2">
    <name type="scientific">Shewanella aestuarii</name>
    <dbReference type="NCBI Taxonomy" id="1028752"/>
    <lineage>
        <taxon>Bacteria</taxon>
        <taxon>Pseudomonadati</taxon>
        <taxon>Pseudomonadota</taxon>
        <taxon>Gammaproteobacteria</taxon>
        <taxon>Alteromonadales</taxon>
        <taxon>Shewanellaceae</taxon>
        <taxon>Shewanella</taxon>
    </lineage>
</organism>
<dbReference type="InterPro" id="IPR010982">
    <property type="entry name" value="Lambda_DNA-bd_dom_sf"/>
</dbReference>
<protein>
    <submittedName>
        <fullName evidence="1">Type II toxin-antitoxin system MqsA family antitoxin</fullName>
    </submittedName>
</protein>
<sequence length="178" mass="19810">MVTKICPICEEGHLSTEQEVIHVEHMGNEGKIVSQFSTCDACGSEQATAADARMNKRAMIAFKKQVQGLLTGMEVRELRKGWNFSQEDAAKVFGGGPVAFSKYESDDVMQSEAMDRLIRIARDVPASLDKLMADAGVKRKIDADWTTVAVVNFHEKSNIKRTHVLNQHEFGLEANYGY</sequence>
<gene>
    <name evidence="1" type="ORF">HBH39_18575</name>
</gene>
<dbReference type="GO" id="GO:0003677">
    <property type="term" value="F:DNA binding"/>
    <property type="evidence" value="ECO:0007669"/>
    <property type="project" value="InterPro"/>
</dbReference>
<dbReference type="InterPro" id="IPR022453">
    <property type="entry name" value="Znf_MqsA-type"/>
</dbReference>
<dbReference type="NCBIfam" id="TIGR03831">
    <property type="entry name" value="YgiT_finger"/>
    <property type="match status" value="1"/>
</dbReference>
<geneLocation type="plasmid" evidence="1 2">
    <name>pPN3F2_1</name>
</geneLocation>
<evidence type="ECO:0000313" key="1">
    <source>
        <dbReference type="EMBL" id="QIR16478.1"/>
    </source>
</evidence>
<keyword evidence="1" id="KW-0614">Plasmid</keyword>
<evidence type="ECO:0000313" key="2">
    <source>
        <dbReference type="Proteomes" id="UP000502608"/>
    </source>
</evidence>
<dbReference type="InterPro" id="IPR022452">
    <property type="entry name" value="MqsA"/>
</dbReference>
<dbReference type="EMBL" id="CP050314">
    <property type="protein sequence ID" value="QIR16478.1"/>
    <property type="molecule type" value="Genomic_DNA"/>
</dbReference>
<proteinExistence type="predicted"/>
<dbReference type="Pfam" id="PF15731">
    <property type="entry name" value="MqsA_antitoxin"/>
    <property type="match status" value="1"/>
</dbReference>
<dbReference type="InterPro" id="IPR032758">
    <property type="entry name" value="MqsA/HigA-2"/>
</dbReference>
<accession>A0A6G9QPY1</accession>
<dbReference type="AlphaFoldDB" id="A0A6G9QPY1"/>
<dbReference type="RefSeq" id="WP_167680309.1">
    <property type="nucleotide sequence ID" value="NZ_CP050314.1"/>
</dbReference>
<dbReference type="Proteomes" id="UP000502608">
    <property type="component" value="Plasmid pPN3F2_1"/>
</dbReference>
<keyword evidence="2" id="KW-1185">Reference proteome</keyword>
<dbReference type="SUPFAM" id="SSF47413">
    <property type="entry name" value="lambda repressor-like DNA-binding domains"/>
    <property type="match status" value="1"/>
</dbReference>
<dbReference type="InterPro" id="IPR001387">
    <property type="entry name" value="Cro/C1-type_HTH"/>
</dbReference>
<dbReference type="KEGG" id="saes:HBH39_18575"/>
<dbReference type="CDD" id="cd00093">
    <property type="entry name" value="HTH_XRE"/>
    <property type="match status" value="1"/>
</dbReference>
<dbReference type="Gene3D" id="3.10.20.860">
    <property type="match status" value="1"/>
</dbReference>
<reference evidence="1 2" key="1">
    <citation type="submission" date="2020-03" db="EMBL/GenBank/DDBJ databases">
        <title>Complete genome sequence of Shewanella sp.</title>
        <authorList>
            <person name="Kim Y.-S."/>
            <person name="Kim S.-J."/>
            <person name="Jung H.-K."/>
            <person name="Kim K.-H."/>
        </authorList>
    </citation>
    <scope>NUCLEOTIDE SEQUENCE [LARGE SCALE GENOMIC DNA]</scope>
    <source>
        <strain evidence="1 2">PN3F2</strain>
        <plasmid evidence="1 2">pPN3F2_1</plasmid>
    </source>
</reference>